<feature type="signal peptide" evidence="1">
    <location>
        <begin position="1"/>
        <end position="25"/>
    </location>
</feature>
<keyword evidence="3" id="KW-1185">Reference proteome</keyword>
<dbReference type="Proteomes" id="UP000242153">
    <property type="component" value="Unassembled WGS sequence"/>
</dbReference>
<dbReference type="EMBL" id="MBQG01000102">
    <property type="protein sequence ID" value="OHX51153.1"/>
    <property type="molecule type" value="Genomic_DNA"/>
</dbReference>
<accession>A0ABX3D1X0</accession>
<reference evidence="2" key="1">
    <citation type="submission" date="2016-07" db="EMBL/GenBank/DDBJ databases">
        <title>Draft genome Planococcus salivarum.</title>
        <authorList>
            <person name="See-Too W.S."/>
        </authorList>
    </citation>
    <scope>NUCLEOTIDE SEQUENCE [LARGE SCALE GENOMIC DNA]</scope>
    <source>
        <strain evidence="2">DSM 23820</strain>
    </source>
</reference>
<evidence type="ECO:0000313" key="2">
    <source>
        <dbReference type="EMBL" id="OHX51153.1"/>
    </source>
</evidence>
<evidence type="ECO:0000256" key="1">
    <source>
        <dbReference type="SAM" id="SignalP"/>
    </source>
</evidence>
<dbReference type="PROSITE" id="PS51257">
    <property type="entry name" value="PROKAR_LIPOPROTEIN"/>
    <property type="match status" value="1"/>
</dbReference>
<name>A0ABX3D1X0_9BACL</name>
<evidence type="ECO:0000313" key="3">
    <source>
        <dbReference type="Proteomes" id="UP000242153"/>
    </source>
</evidence>
<sequence length="120" mass="13550">MLNKNKRIMLVVLSFGMLLFGLLLAGCSQTGAGDFDKDAIEEVLAIQFNGPDEEFIDVMWNPEYKTVVDGAEVNEKFDKYIQETYGEYFTESALDTFMRTFGGAYQSFAHSNDYTLNLKG</sequence>
<keyword evidence="1" id="KW-0732">Signal</keyword>
<proteinExistence type="predicted"/>
<gene>
    <name evidence="2" type="ORF">BB776_00800</name>
</gene>
<comment type="caution">
    <text evidence="2">The sequence shown here is derived from an EMBL/GenBank/DDBJ whole genome shotgun (WGS) entry which is preliminary data.</text>
</comment>
<feature type="chain" id="PRO_5046285751" evidence="1">
    <location>
        <begin position="26"/>
        <end position="120"/>
    </location>
</feature>
<protein>
    <submittedName>
        <fullName evidence="2">Uncharacterized protein</fullName>
    </submittedName>
</protein>
<organism evidence="2 3">
    <name type="scientific">Planococcus salinarum</name>
    <dbReference type="NCBI Taxonomy" id="622695"/>
    <lineage>
        <taxon>Bacteria</taxon>
        <taxon>Bacillati</taxon>
        <taxon>Bacillota</taxon>
        <taxon>Bacilli</taxon>
        <taxon>Bacillales</taxon>
        <taxon>Caryophanaceae</taxon>
        <taxon>Planococcus</taxon>
    </lineage>
</organism>